<feature type="region of interest" description="Disordered" evidence="1">
    <location>
        <begin position="1"/>
        <end position="58"/>
    </location>
</feature>
<keyword evidence="3" id="KW-1185">Reference proteome</keyword>
<evidence type="ECO:0000256" key="1">
    <source>
        <dbReference type="SAM" id="MobiDB-lite"/>
    </source>
</evidence>
<feature type="compositionally biased region" description="Polar residues" evidence="1">
    <location>
        <begin position="16"/>
        <end position="40"/>
    </location>
</feature>
<reference evidence="3" key="1">
    <citation type="journal article" date="2015" name="PLoS Genet.">
        <title>The dynamic genome and transcriptome of the human fungal pathogen Blastomyces and close relative Emmonsia.</title>
        <authorList>
            <person name="Munoz J.F."/>
            <person name="Gauthier G.M."/>
            <person name="Desjardins C.A."/>
            <person name="Gallo J.E."/>
            <person name="Holder J."/>
            <person name="Sullivan T.D."/>
            <person name="Marty A.J."/>
            <person name="Carmen J.C."/>
            <person name="Chen Z."/>
            <person name="Ding L."/>
            <person name="Gujja S."/>
            <person name="Magrini V."/>
            <person name="Misas E."/>
            <person name="Mitreva M."/>
            <person name="Priest M."/>
            <person name="Saif S."/>
            <person name="Whiston E.A."/>
            <person name="Young S."/>
            <person name="Zeng Q."/>
            <person name="Goldman W.E."/>
            <person name="Mardis E.R."/>
            <person name="Taylor J.W."/>
            <person name="McEwen J.G."/>
            <person name="Clay O.K."/>
            <person name="Klein B.S."/>
            <person name="Cuomo C.A."/>
        </authorList>
    </citation>
    <scope>NUCLEOTIDE SEQUENCE [LARGE SCALE GENOMIC DNA]</scope>
    <source>
        <strain evidence="3">ER-3 / ATCC MYA-2586</strain>
    </source>
</reference>
<organism evidence="2 3">
    <name type="scientific">Ajellomyces dermatitidis (strain ER-3 / ATCC MYA-2586)</name>
    <name type="common">Blastomyces dermatitidis</name>
    <dbReference type="NCBI Taxonomy" id="559297"/>
    <lineage>
        <taxon>Eukaryota</taxon>
        <taxon>Fungi</taxon>
        <taxon>Dikarya</taxon>
        <taxon>Ascomycota</taxon>
        <taxon>Pezizomycotina</taxon>
        <taxon>Eurotiomycetes</taxon>
        <taxon>Eurotiomycetidae</taxon>
        <taxon>Onygenales</taxon>
        <taxon>Ajellomycetaceae</taxon>
        <taxon>Blastomyces</taxon>
    </lineage>
</organism>
<gene>
    <name evidence="2" type="ORF">BDCG_02205</name>
</gene>
<protein>
    <submittedName>
        <fullName evidence="2">Uncharacterized protein</fullName>
    </submittedName>
</protein>
<dbReference type="GeneID" id="69024684"/>
<feature type="compositionally biased region" description="Basic and acidic residues" evidence="1">
    <location>
        <begin position="1"/>
        <end position="13"/>
    </location>
</feature>
<sequence length="244" mass="27313">MTDTSHDSDEPRSHPKNNSQAHENSPQSNHSGADSTSLDSTSRDGAHPQAKPSTQDRVRVAYTEYLHDDTKERHKGKIYREYAYGDRGFPGLIPPGATLILDERSSLCGEFTFILRSSELLMCSGSAGVGPAARTANHMSLSSVNSSKLCLEKRKPTPGKLYWRQYDQQHYKILSSECYHQPRSSATLLQNSFDSVLPRFPFTDSGECVMAAYKDEYCSMAALWHQYCFTGRIISYGFHSLLSI</sequence>
<dbReference type="EMBL" id="EQ999974">
    <property type="protein sequence ID" value="OAT00214.1"/>
    <property type="molecule type" value="Genomic_DNA"/>
</dbReference>
<evidence type="ECO:0000313" key="3">
    <source>
        <dbReference type="Proteomes" id="UP000002039"/>
    </source>
</evidence>
<proteinExistence type="predicted"/>
<evidence type="ECO:0000313" key="2">
    <source>
        <dbReference type="EMBL" id="OAT00214.1"/>
    </source>
</evidence>
<accession>A0ABX2VSM4</accession>
<dbReference type="Proteomes" id="UP000002039">
    <property type="component" value="Unassembled WGS sequence"/>
</dbReference>
<dbReference type="SUPFAM" id="SSF54534">
    <property type="entry name" value="FKBP-like"/>
    <property type="match status" value="1"/>
</dbReference>
<name>A0ABX2VSM4_AJEDR</name>
<dbReference type="RefSeq" id="XP_045279941.1">
    <property type="nucleotide sequence ID" value="XM_045417757.1"/>
</dbReference>